<dbReference type="SUPFAM" id="SSF52172">
    <property type="entry name" value="CheY-like"/>
    <property type="match status" value="1"/>
</dbReference>
<comment type="caution">
    <text evidence="11">The sequence shown here is derived from an EMBL/GenBank/DDBJ whole genome shotgun (WGS) entry which is preliminary data.</text>
</comment>
<gene>
    <name evidence="11" type="ORF">FHS16_000964</name>
</gene>
<dbReference type="GO" id="GO:0005737">
    <property type="term" value="C:cytoplasm"/>
    <property type="evidence" value="ECO:0007669"/>
    <property type="project" value="UniProtKB-SubCell"/>
</dbReference>
<dbReference type="AlphaFoldDB" id="A0A7W5C531"/>
<dbReference type="PROSITE" id="PS01124">
    <property type="entry name" value="HTH_ARAC_FAMILY_2"/>
    <property type="match status" value="1"/>
</dbReference>
<keyword evidence="3 8" id="KW-0597">Phosphoprotein</keyword>
<keyword evidence="5" id="KW-0805">Transcription regulation</keyword>
<dbReference type="GO" id="GO:0000160">
    <property type="term" value="P:phosphorelay signal transduction system"/>
    <property type="evidence" value="ECO:0007669"/>
    <property type="project" value="UniProtKB-KW"/>
</dbReference>
<dbReference type="RefSeq" id="WP_183559353.1">
    <property type="nucleotide sequence ID" value="NZ_CBCSLB010000009.1"/>
</dbReference>
<comment type="subcellular location">
    <subcellularLocation>
        <location evidence="1">Cytoplasm</location>
    </subcellularLocation>
</comment>
<sequence>MNYRILLVDDEAMSKKSLYKILTGANASYQIIGEASDGEEALLIARRELPHMVITDISMPVMDGIELIQRLREDGHDMDIIILSGYGEFEYAQEALRHGVVDYILKPMKPEQVLGLVAKRFEHFMKSRQTAIIKNQLIAPISSAAERIGHELWIANEPGMRQEMNRLFGLMDDNGVMQDERISLLRDAASLIRNRLQPQFPHEAWEFPYESQSYEQALGSFAGWLEGLLNEIRDKRNWGKRGVIHQAIEYIKANFSDSELHLEKVLAPLGISSTHFYHMLMEETGMSYIAYLTHIRMEHAKALLEHSDLKTYEVGQRCGYPDYPHFTKRFKRQIGLSPSEYRKNMQHL</sequence>
<dbReference type="PROSITE" id="PS50110">
    <property type="entry name" value="RESPONSE_REGULATORY"/>
    <property type="match status" value="1"/>
</dbReference>
<keyword evidence="2" id="KW-0963">Cytoplasm</keyword>
<dbReference type="GO" id="GO:0043565">
    <property type="term" value="F:sequence-specific DNA binding"/>
    <property type="evidence" value="ECO:0007669"/>
    <property type="project" value="InterPro"/>
</dbReference>
<dbReference type="InterPro" id="IPR011006">
    <property type="entry name" value="CheY-like_superfamily"/>
</dbReference>
<evidence type="ECO:0000259" key="10">
    <source>
        <dbReference type="PROSITE" id="PS50110"/>
    </source>
</evidence>
<protein>
    <submittedName>
        <fullName evidence="11">Two-component system response regulator YesN</fullName>
    </submittedName>
</protein>
<feature type="domain" description="Response regulatory" evidence="10">
    <location>
        <begin position="4"/>
        <end position="121"/>
    </location>
</feature>
<dbReference type="Pfam" id="PF00072">
    <property type="entry name" value="Response_reg"/>
    <property type="match status" value="1"/>
</dbReference>
<dbReference type="InterPro" id="IPR018060">
    <property type="entry name" value="HTH_AraC"/>
</dbReference>
<dbReference type="GO" id="GO:0003700">
    <property type="term" value="F:DNA-binding transcription factor activity"/>
    <property type="evidence" value="ECO:0007669"/>
    <property type="project" value="InterPro"/>
</dbReference>
<dbReference type="PANTHER" id="PTHR42713:SF3">
    <property type="entry name" value="TRANSCRIPTIONAL REGULATORY PROTEIN HPTR"/>
    <property type="match status" value="1"/>
</dbReference>
<keyword evidence="4" id="KW-0902">Two-component regulatory system</keyword>
<name>A0A7W5C531_9BACL</name>
<dbReference type="SMART" id="SM00448">
    <property type="entry name" value="REC"/>
    <property type="match status" value="1"/>
</dbReference>
<evidence type="ECO:0000313" key="12">
    <source>
        <dbReference type="Proteomes" id="UP000518605"/>
    </source>
</evidence>
<evidence type="ECO:0000256" key="1">
    <source>
        <dbReference type="ARBA" id="ARBA00004496"/>
    </source>
</evidence>
<feature type="modified residue" description="4-aspartylphosphate" evidence="8">
    <location>
        <position position="56"/>
    </location>
</feature>
<evidence type="ECO:0000256" key="3">
    <source>
        <dbReference type="ARBA" id="ARBA00022553"/>
    </source>
</evidence>
<dbReference type="InterPro" id="IPR051552">
    <property type="entry name" value="HptR"/>
</dbReference>
<evidence type="ECO:0000256" key="6">
    <source>
        <dbReference type="ARBA" id="ARBA00023125"/>
    </source>
</evidence>
<dbReference type="SMART" id="SM00342">
    <property type="entry name" value="HTH_ARAC"/>
    <property type="match status" value="1"/>
</dbReference>
<dbReference type="Gene3D" id="1.10.10.60">
    <property type="entry name" value="Homeodomain-like"/>
    <property type="match status" value="2"/>
</dbReference>
<organism evidence="11 12">
    <name type="scientific">Paenibacillus endophyticus</name>
    <dbReference type="NCBI Taxonomy" id="1294268"/>
    <lineage>
        <taxon>Bacteria</taxon>
        <taxon>Bacillati</taxon>
        <taxon>Bacillota</taxon>
        <taxon>Bacilli</taxon>
        <taxon>Bacillales</taxon>
        <taxon>Paenibacillaceae</taxon>
        <taxon>Paenibacillus</taxon>
    </lineage>
</organism>
<dbReference type="Proteomes" id="UP000518605">
    <property type="component" value="Unassembled WGS sequence"/>
</dbReference>
<dbReference type="EMBL" id="JACHXW010000002">
    <property type="protein sequence ID" value="MBB3150930.1"/>
    <property type="molecule type" value="Genomic_DNA"/>
</dbReference>
<dbReference type="InterPro" id="IPR009057">
    <property type="entry name" value="Homeodomain-like_sf"/>
</dbReference>
<keyword evidence="6" id="KW-0238">DNA-binding</keyword>
<dbReference type="PRINTS" id="PR00032">
    <property type="entry name" value="HTHARAC"/>
</dbReference>
<reference evidence="11 12" key="1">
    <citation type="submission" date="2020-08" db="EMBL/GenBank/DDBJ databases">
        <title>Genomic Encyclopedia of Type Strains, Phase III (KMG-III): the genomes of soil and plant-associated and newly described type strains.</title>
        <authorList>
            <person name="Whitman W."/>
        </authorList>
    </citation>
    <scope>NUCLEOTIDE SEQUENCE [LARGE SCALE GENOMIC DNA]</scope>
    <source>
        <strain evidence="11 12">CECT 8234</strain>
    </source>
</reference>
<dbReference type="SUPFAM" id="SSF46689">
    <property type="entry name" value="Homeodomain-like"/>
    <property type="match status" value="1"/>
</dbReference>
<evidence type="ECO:0000256" key="2">
    <source>
        <dbReference type="ARBA" id="ARBA00022490"/>
    </source>
</evidence>
<evidence type="ECO:0000256" key="5">
    <source>
        <dbReference type="ARBA" id="ARBA00023015"/>
    </source>
</evidence>
<proteinExistence type="predicted"/>
<evidence type="ECO:0000256" key="8">
    <source>
        <dbReference type="PROSITE-ProRule" id="PRU00169"/>
    </source>
</evidence>
<feature type="domain" description="HTH araC/xylS-type" evidence="9">
    <location>
        <begin position="245"/>
        <end position="344"/>
    </location>
</feature>
<keyword evidence="12" id="KW-1185">Reference proteome</keyword>
<dbReference type="Pfam" id="PF12833">
    <property type="entry name" value="HTH_18"/>
    <property type="match status" value="1"/>
</dbReference>
<accession>A0A7W5C531</accession>
<dbReference type="InterPro" id="IPR001789">
    <property type="entry name" value="Sig_transdc_resp-reg_receiver"/>
</dbReference>
<evidence type="ECO:0000313" key="11">
    <source>
        <dbReference type="EMBL" id="MBB3150930.1"/>
    </source>
</evidence>
<evidence type="ECO:0000256" key="7">
    <source>
        <dbReference type="ARBA" id="ARBA00023163"/>
    </source>
</evidence>
<evidence type="ECO:0000259" key="9">
    <source>
        <dbReference type="PROSITE" id="PS01124"/>
    </source>
</evidence>
<dbReference type="Gene3D" id="3.40.50.2300">
    <property type="match status" value="1"/>
</dbReference>
<dbReference type="CDD" id="cd17536">
    <property type="entry name" value="REC_YesN-like"/>
    <property type="match status" value="1"/>
</dbReference>
<evidence type="ECO:0000256" key="4">
    <source>
        <dbReference type="ARBA" id="ARBA00023012"/>
    </source>
</evidence>
<dbReference type="InterPro" id="IPR020449">
    <property type="entry name" value="Tscrpt_reg_AraC-type_HTH"/>
</dbReference>
<keyword evidence="7" id="KW-0804">Transcription</keyword>
<dbReference type="PANTHER" id="PTHR42713">
    <property type="entry name" value="HISTIDINE KINASE-RELATED"/>
    <property type="match status" value="1"/>
</dbReference>